<dbReference type="AlphaFoldDB" id="E8NGB5"/>
<accession>E8NGB5</accession>
<reference key="2">
    <citation type="submission" date="2011-02" db="EMBL/GenBank/DDBJ databases">
        <title>Genome sequence of Microbacterium testaceum StLB037.</title>
        <authorList>
            <person name="Morohoshi T."/>
            <person name="Wang W.Z."/>
            <person name="Someya N."/>
            <person name="Ikeda T."/>
        </authorList>
    </citation>
    <scope>NUCLEOTIDE SEQUENCE</scope>
    <source>
        <strain>StLB037</strain>
    </source>
</reference>
<dbReference type="eggNOG" id="COG3545">
    <property type="taxonomic scope" value="Bacteria"/>
</dbReference>
<protein>
    <submittedName>
        <fullName evidence="1">Predicted esterase of the alpha/beta hydrolase fold</fullName>
    </submittedName>
</protein>
<dbReference type="OrthoDB" id="9804993at2"/>
<dbReference type="InterPro" id="IPR010662">
    <property type="entry name" value="RBBP9/YdeN"/>
</dbReference>
<name>E8NGB5_MICTS</name>
<dbReference type="EMBL" id="AP012052">
    <property type="protein sequence ID" value="BAJ76586.1"/>
    <property type="molecule type" value="Genomic_DNA"/>
</dbReference>
<keyword evidence="1" id="KW-0378">Hydrolase</keyword>
<dbReference type="SUPFAM" id="SSF53474">
    <property type="entry name" value="alpha/beta-Hydrolases"/>
    <property type="match status" value="1"/>
</dbReference>
<dbReference type="InterPro" id="IPR029058">
    <property type="entry name" value="AB_hydrolase_fold"/>
</dbReference>
<gene>
    <name evidence="1" type="ordered locus">MTES_3622</name>
</gene>
<dbReference type="Gene3D" id="3.40.50.1820">
    <property type="entry name" value="alpha/beta hydrolase"/>
    <property type="match status" value="1"/>
</dbReference>
<dbReference type="HOGENOM" id="CLU_088863_2_2_11"/>
<evidence type="ECO:0000313" key="1">
    <source>
        <dbReference type="EMBL" id="BAJ76586.1"/>
    </source>
</evidence>
<dbReference type="KEGG" id="mts:MTES_3622"/>
<reference evidence="1 2" key="1">
    <citation type="journal article" date="2011" name="J. Bacteriol.">
        <title>Genome sequence of Microbacterium testaceum StLB037, an N-acylhomoserine lactone-degrading bacterium isolated from potato leaves.</title>
        <authorList>
            <person name="Morohoshi T."/>
            <person name="Wang W.-Z."/>
            <person name="Someya N."/>
            <person name="Ikeda T."/>
        </authorList>
    </citation>
    <scope>NUCLEOTIDE SEQUENCE [LARGE SCALE GENOMIC DNA]</scope>
    <source>
        <strain evidence="1 2">StLB037</strain>
    </source>
</reference>
<evidence type="ECO:0000313" key="2">
    <source>
        <dbReference type="Proteomes" id="UP000008975"/>
    </source>
</evidence>
<dbReference type="Pfam" id="PF06821">
    <property type="entry name" value="Ser_hydrolase"/>
    <property type="match status" value="1"/>
</dbReference>
<dbReference type="GO" id="GO:0016787">
    <property type="term" value="F:hydrolase activity"/>
    <property type="evidence" value="ECO:0007669"/>
    <property type="project" value="UniProtKB-KW"/>
</dbReference>
<proteinExistence type="predicted"/>
<organism evidence="1 2">
    <name type="scientific">Microbacterium testaceum (strain StLB037)</name>
    <dbReference type="NCBI Taxonomy" id="979556"/>
    <lineage>
        <taxon>Bacteria</taxon>
        <taxon>Bacillati</taxon>
        <taxon>Actinomycetota</taxon>
        <taxon>Actinomycetes</taxon>
        <taxon>Micrococcales</taxon>
        <taxon>Microbacteriaceae</taxon>
        <taxon>Microbacterium</taxon>
    </lineage>
</organism>
<sequence>MVAYVIVPGIGGSGEQHWQTRWERRWRDAAVRVAPRSWDEPELEDWVDAVDRAVTDRAGSGDEVILVAHSLGCWAAAGWEARPAHAEVAGMLLVAPPDPDGDVFPRAAASSFVGVEVRPLSCRSVVVASSDDPYCPIEVAERFASGWGSAFRDAGGLGHLNTASGLDEWEWGRTVLAELVRE</sequence>
<dbReference type="Proteomes" id="UP000008975">
    <property type="component" value="Chromosome"/>
</dbReference>